<dbReference type="EMBL" id="BAAAQW010000001">
    <property type="protein sequence ID" value="GAA2196160.1"/>
    <property type="molecule type" value="Genomic_DNA"/>
</dbReference>
<evidence type="ECO:0000256" key="2">
    <source>
        <dbReference type="ARBA" id="ARBA00023125"/>
    </source>
</evidence>
<dbReference type="Pfam" id="PF00440">
    <property type="entry name" value="TetR_N"/>
    <property type="match status" value="1"/>
</dbReference>
<dbReference type="SUPFAM" id="SSF46689">
    <property type="entry name" value="Homeodomain-like"/>
    <property type="match status" value="1"/>
</dbReference>
<sequence length="208" mass="22799">MQQERAWRKPMRADAARNIEKIISAALDCFRDEGPHVSLKTVADRAGVGPATLFRNFADKEELVLAAIERQLKVKVDPVTELALENPDAAAGLVDVLGAVMQVANEEHHLLSAVAGRRALLVGLAGKLIESMGVLLQRGQQQGTLREELRLIDMVRLVAMLIGAGDTVEPGSFAWQRYVALVEDAIRTHRENRPLPPLEPIPDVDLPL</sequence>
<proteinExistence type="predicted"/>
<evidence type="ECO:0000256" key="3">
    <source>
        <dbReference type="ARBA" id="ARBA00023163"/>
    </source>
</evidence>
<dbReference type="PANTHER" id="PTHR30055:SF234">
    <property type="entry name" value="HTH-TYPE TRANSCRIPTIONAL REGULATOR BETI"/>
    <property type="match status" value="1"/>
</dbReference>
<accession>A0ABN3BGY0</accession>
<dbReference type="Gene3D" id="1.10.357.10">
    <property type="entry name" value="Tetracycline Repressor, domain 2"/>
    <property type="match status" value="1"/>
</dbReference>
<dbReference type="PRINTS" id="PR00455">
    <property type="entry name" value="HTHTETR"/>
</dbReference>
<reference evidence="6 7" key="1">
    <citation type="journal article" date="2019" name="Int. J. Syst. Evol. Microbiol.">
        <title>The Global Catalogue of Microorganisms (GCM) 10K type strain sequencing project: providing services to taxonomists for standard genome sequencing and annotation.</title>
        <authorList>
            <consortium name="The Broad Institute Genomics Platform"/>
            <consortium name="The Broad Institute Genome Sequencing Center for Infectious Disease"/>
            <person name="Wu L."/>
            <person name="Ma J."/>
        </authorList>
    </citation>
    <scope>NUCLEOTIDE SEQUENCE [LARGE SCALE GENOMIC DNA]</scope>
    <source>
        <strain evidence="6 7">JCM 16034</strain>
    </source>
</reference>
<dbReference type="PANTHER" id="PTHR30055">
    <property type="entry name" value="HTH-TYPE TRANSCRIPTIONAL REGULATOR RUTR"/>
    <property type="match status" value="1"/>
</dbReference>
<feature type="DNA-binding region" description="H-T-H motif" evidence="4">
    <location>
        <begin position="38"/>
        <end position="57"/>
    </location>
</feature>
<evidence type="ECO:0000313" key="6">
    <source>
        <dbReference type="EMBL" id="GAA2196160.1"/>
    </source>
</evidence>
<gene>
    <name evidence="6" type="ORF">GCM10009849_00140</name>
</gene>
<keyword evidence="1" id="KW-0805">Transcription regulation</keyword>
<dbReference type="InterPro" id="IPR001647">
    <property type="entry name" value="HTH_TetR"/>
</dbReference>
<evidence type="ECO:0000256" key="4">
    <source>
        <dbReference type="PROSITE-ProRule" id="PRU00335"/>
    </source>
</evidence>
<dbReference type="Proteomes" id="UP001500432">
    <property type="component" value="Unassembled WGS sequence"/>
</dbReference>
<dbReference type="PROSITE" id="PS50977">
    <property type="entry name" value="HTH_TETR_2"/>
    <property type="match status" value="1"/>
</dbReference>
<evidence type="ECO:0000259" key="5">
    <source>
        <dbReference type="PROSITE" id="PS50977"/>
    </source>
</evidence>
<comment type="caution">
    <text evidence="6">The sequence shown here is derived from an EMBL/GenBank/DDBJ whole genome shotgun (WGS) entry which is preliminary data.</text>
</comment>
<keyword evidence="3" id="KW-0804">Transcription</keyword>
<dbReference type="RefSeq" id="WP_344297284.1">
    <property type="nucleotide sequence ID" value="NZ_BAAAQW010000001.1"/>
</dbReference>
<feature type="domain" description="HTH tetR-type" evidence="5">
    <location>
        <begin position="16"/>
        <end position="75"/>
    </location>
</feature>
<keyword evidence="7" id="KW-1185">Reference proteome</keyword>
<organism evidence="6 7">
    <name type="scientific">Sinomonas flava</name>
    <dbReference type="NCBI Taxonomy" id="496857"/>
    <lineage>
        <taxon>Bacteria</taxon>
        <taxon>Bacillati</taxon>
        <taxon>Actinomycetota</taxon>
        <taxon>Actinomycetes</taxon>
        <taxon>Micrococcales</taxon>
        <taxon>Micrococcaceae</taxon>
        <taxon>Sinomonas</taxon>
    </lineage>
</organism>
<evidence type="ECO:0000256" key="1">
    <source>
        <dbReference type="ARBA" id="ARBA00023015"/>
    </source>
</evidence>
<protein>
    <submittedName>
        <fullName evidence="6">TetR/AcrR family transcriptional regulator</fullName>
    </submittedName>
</protein>
<dbReference type="InterPro" id="IPR009057">
    <property type="entry name" value="Homeodomain-like_sf"/>
</dbReference>
<dbReference type="InterPro" id="IPR050109">
    <property type="entry name" value="HTH-type_TetR-like_transc_reg"/>
</dbReference>
<evidence type="ECO:0000313" key="7">
    <source>
        <dbReference type="Proteomes" id="UP001500432"/>
    </source>
</evidence>
<name>A0ABN3BGY0_9MICC</name>
<keyword evidence="2 4" id="KW-0238">DNA-binding</keyword>